<dbReference type="GO" id="GO:0000287">
    <property type="term" value="F:magnesium ion binding"/>
    <property type="evidence" value="ECO:0007669"/>
    <property type="project" value="UniProtKB-UniRule"/>
</dbReference>
<evidence type="ECO:0000313" key="6">
    <source>
        <dbReference type="Proteomes" id="UP000321547"/>
    </source>
</evidence>
<feature type="binding site" evidence="2">
    <location>
        <begin position="217"/>
        <end position="219"/>
    </location>
    <ligand>
        <name>substrate</name>
    </ligand>
</feature>
<dbReference type="Pfam" id="PF01255">
    <property type="entry name" value="Prenyltransf"/>
    <property type="match status" value="1"/>
</dbReference>
<feature type="active site" evidence="2">
    <location>
        <position position="43"/>
    </location>
</feature>
<dbReference type="SUPFAM" id="SSF64005">
    <property type="entry name" value="Undecaprenyl diphosphate synthase"/>
    <property type="match status" value="1"/>
</dbReference>
<reference evidence="4 5" key="1">
    <citation type="submission" date="2016-10" db="EMBL/GenBank/DDBJ databases">
        <authorList>
            <person name="de Groot N.N."/>
        </authorList>
    </citation>
    <scope>NUCLEOTIDE SEQUENCE [LARGE SCALE GENOMIC DNA]</scope>
    <source>
        <strain evidence="4 5">DSM 17073</strain>
    </source>
</reference>
<dbReference type="HAMAP" id="MF_01139">
    <property type="entry name" value="ISPT"/>
    <property type="match status" value="1"/>
</dbReference>
<dbReference type="GO" id="GO:0030145">
    <property type="term" value="F:manganese ion binding"/>
    <property type="evidence" value="ECO:0007669"/>
    <property type="project" value="TreeGrafter"/>
</dbReference>
<feature type="binding site" evidence="2">
    <location>
        <position position="92"/>
    </location>
    <ligand>
        <name>substrate</name>
    </ligand>
</feature>
<evidence type="ECO:0000313" key="5">
    <source>
        <dbReference type="Proteomes" id="UP000242243"/>
    </source>
</evidence>
<dbReference type="InterPro" id="IPR036424">
    <property type="entry name" value="UPP_synth-like_sf"/>
</dbReference>
<keyword evidence="2" id="KW-0479">Metal-binding</keyword>
<feature type="binding site" evidence="2">
    <location>
        <begin position="88"/>
        <end position="90"/>
    </location>
    <ligand>
        <name>substrate</name>
    </ligand>
</feature>
<dbReference type="NCBIfam" id="TIGR00055">
    <property type="entry name" value="uppS"/>
    <property type="match status" value="1"/>
</dbReference>
<dbReference type="NCBIfam" id="NF011405">
    <property type="entry name" value="PRK14830.1"/>
    <property type="match status" value="1"/>
</dbReference>
<name>A0A1I5LK18_9BACI</name>
<keyword evidence="1 2" id="KW-0808">Transferase</keyword>
<feature type="binding site" evidence="2">
    <location>
        <position position="211"/>
    </location>
    <ligand>
        <name>substrate</name>
    </ligand>
</feature>
<accession>A0A1I5LK18</accession>
<dbReference type="PROSITE" id="PS01066">
    <property type="entry name" value="UPP_SYNTHASE"/>
    <property type="match status" value="1"/>
</dbReference>
<dbReference type="Proteomes" id="UP000321547">
    <property type="component" value="Unassembled WGS sequence"/>
</dbReference>
<dbReference type="PANTHER" id="PTHR10291">
    <property type="entry name" value="DEHYDRODOLICHYL DIPHOSPHATE SYNTHASE FAMILY MEMBER"/>
    <property type="match status" value="1"/>
</dbReference>
<dbReference type="AlphaFoldDB" id="A0A1I5LK18"/>
<dbReference type="STRING" id="306540.SAMN05421839_10290"/>
<sequence>MAWYNPKKVLSQLLNRQDNTKVSKDKRSDASLVIPDHIAIIMDGNGRWAKERGYPRFKGHQEGMDNVKRIVKVANREGVKVLTIYAFSTENWKRPKAEVDFLMKLPTQFLNHYLPELIDENVKVMMIGSFEQLPKHTKKAMEEAVLRTQSNTGLILNIALNYGGRLEITEAVKQIVNKVEAGQLSADAITEDLIGQHLYTKELTDPDLLIRTSGEVRLSNFLLWQLAYSEFWFSPVHWPAFDEEEFLKALRVYSQRKRRFGGLHEKEED</sequence>
<evidence type="ECO:0000313" key="4">
    <source>
        <dbReference type="EMBL" id="SFO97186.1"/>
    </source>
</evidence>
<feature type="active site" description="Proton acceptor" evidence="2">
    <location>
        <position position="91"/>
    </location>
</feature>
<feature type="binding site" evidence="2">
    <location>
        <position position="60"/>
    </location>
    <ligand>
        <name>substrate</name>
    </ligand>
</feature>
<keyword evidence="2" id="KW-0460">Magnesium</keyword>
<feature type="binding site" evidence="2">
    <location>
        <begin position="44"/>
        <end position="47"/>
    </location>
    <ligand>
        <name>substrate</name>
    </ligand>
</feature>
<feature type="binding site" evidence="2">
    <location>
        <position position="230"/>
    </location>
    <ligand>
        <name>Mg(2+)</name>
        <dbReference type="ChEBI" id="CHEBI:18420"/>
    </ligand>
</feature>
<comment type="subunit">
    <text evidence="2">Homodimer.</text>
</comment>
<evidence type="ECO:0000256" key="2">
    <source>
        <dbReference type="HAMAP-Rule" id="MF_01139"/>
    </source>
</evidence>
<comment type="similarity">
    <text evidence="2">Belongs to the UPP synthase family.</text>
</comment>
<dbReference type="CDD" id="cd00475">
    <property type="entry name" value="Cis_IPPS"/>
    <property type="match status" value="1"/>
</dbReference>
<comment type="cofactor">
    <cofactor evidence="2">
        <name>Mg(2+)</name>
        <dbReference type="ChEBI" id="CHEBI:18420"/>
    </cofactor>
    <text evidence="2">Binds 2 magnesium ions per subunit.</text>
</comment>
<protein>
    <recommendedName>
        <fullName evidence="2">Isoprenyl transferase</fullName>
        <ecNumber evidence="2">2.5.1.-</ecNumber>
    </recommendedName>
</protein>
<dbReference type="InterPro" id="IPR018520">
    <property type="entry name" value="UPP_synth-like_CS"/>
</dbReference>
<evidence type="ECO:0000313" key="3">
    <source>
        <dbReference type="EMBL" id="GEM00802.1"/>
    </source>
</evidence>
<gene>
    <name evidence="3" type="primary">uppS</name>
    <name evidence="3" type="ORF">HHA03_03340</name>
    <name evidence="4" type="ORF">SAMN05421839_10290</name>
</gene>
<dbReference type="GO" id="GO:0008834">
    <property type="term" value="F:ditrans,polycis-undecaprenyl-diphosphate synthase [(2E,6E)-farnesyl-diphosphate specific] activity"/>
    <property type="evidence" value="ECO:0007669"/>
    <property type="project" value="TreeGrafter"/>
</dbReference>
<dbReference type="GO" id="GO:0005829">
    <property type="term" value="C:cytosol"/>
    <property type="evidence" value="ECO:0007669"/>
    <property type="project" value="TreeGrafter"/>
</dbReference>
<dbReference type="EMBL" id="FOXC01000002">
    <property type="protein sequence ID" value="SFO97186.1"/>
    <property type="molecule type" value="Genomic_DNA"/>
</dbReference>
<dbReference type="OrthoDB" id="4191603at2"/>
<comment type="function">
    <text evidence="2">Catalyzes the condensation of isopentenyl diphosphate (IPP) with allylic pyrophosphates generating different type of terpenoids.</text>
</comment>
<dbReference type="Gene3D" id="3.40.1180.10">
    <property type="entry name" value="Decaprenyl diphosphate synthase-like"/>
    <property type="match status" value="1"/>
</dbReference>
<feature type="binding site" evidence="2">
    <location>
        <position position="94"/>
    </location>
    <ligand>
        <name>substrate</name>
    </ligand>
</feature>
<dbReference type="EC" id="2.5.1.-" evidence="2"/>
<feature type="binding site" evidence="2">
    <location>
        <position position="56"/>
    </location>
    <ligand>
        <name>substrate</name>
    </ligand>
</feature>
<evidence type="ECO:0000256" key="1">
    <source>
        <dbReference type="ARBA" id="ARBA00022679"/>
    </source>
</evidence>
<feature type="binding site" evidence="2">
    <location>
        <position position="43"/>
    </location>
    <ligand>
        <name>Mg(2+)</name>
        <dbReference type="ChEBI" id="CHEBI:18420"/>
    </ligand>
</feature>
<feature type="binding site" evidence="2">
    <location>
        <position position="48"/>
    </location>
    <ligand>
        <name>substrate</name>
    </ligand>
</feature>
<dbReference type="InterPro" id="IPR001441">
    <property type="entry name" value="UPP_synth-like"/>
</dbReference>
<keyword evidence="6" id="KW-1185">Reference proteome</keyword>
<proteinExistence type="inferred from homology"/>
<reference evidence="3 6" key="2">
    <citation type="submission" date="2019-07" db="EMBL/GenBank/DDBJ databases">
        <title>Whole genome shotgun sequence of Halolactibacillus halophilus NBRC 100868.</title>
        <authorList>
            <person name="Hosoyama A."/>
            <person name="Uohara A."/>
            <person name="Ohji S."/>
            <person name="Ichikawa N."/>
        </authorList>
    </citation>
    <scope>NUCLEOTIDE SEQUENCE [LARGE SCALE GENOMIC DNA]</scope>
    <source>
        <strain evidence="3 6">NBRC 100868</strain>
    </source>
</reference>
<organism evidence="4 5">
    <name type="scientific">Halolactibacillus halophilus</name>
    <dbReference type="NCBI Taxonomy" id="306540"/>
    <lineage>
        <taxon>Bacteria</taxon>
        <taxon>Bacillati</taxon>
        <taxon>Bacillota</taxon>
        <taxon>Bacilli</taxon>
        <taxon>Bacillales</taxon>
        <taxon>Bacillaceae</taxon>
        <taxon>Halolactibacillus</taxon>
    </lineage>
</organism>
<dbReference type="PANTHER" id="PTHR10291:SF0">
    <property type="entry name" value="DEHYDRODOLICHYL DIPHOSPHATE SYNTHASE 2"/>
    <property type="match status" value="1"/>
</dbReference>
<dbReference type="GO" id="GO:0016094">
    <property type="term" value="P:polyprenol biosynthetic process"/>
    <property type="evidence" value="ECO:0007669"/>
    <property type="project" value="TreeGrafter"/>
</dbReference>
<dbReference type="EMBL" id="BJWI01000002">
    <property type="protein sequence ID" value="GEM00802.1"/>
    <property type="molecule type" value="Genomic_DNA"/>
</dbReference>
<dbReference type="Proteomes" id="UP000242243">
    <property type="component" value="Unassembled WGS sequence"/>
</dbReference>
<dbReference type="RefSeq" id="WP_089829683.1">
    <property type="nucleotide sequence ID" value="NZ_BJWI01000002.1"/>
</dbReference>
<dbReference type="FunFam" id="3.40.1180.10:FF:000001">
    <property type="entry name" value="(2E,6E)-farnesyl-diphosphate-specific ditrans,polycis-undecaprenyl-diphosphate synthase"/>
    <property type="match status" value="1"/>
</dbReference>